<dbReference type="PANTHER" id="PTHR30258">
    <property type="entry name" value="TYPE II SECRETION SYSTEM PROTEIN GSPE-RELATED"/>
    <property type="match status" value="1"/>
</dbReference>
<evidence type="ECO:0000259" key="4">
    <source>
        <dbReference type="PROSITE" id="PS00662"/>
    </source>
</evidence>
<keyword evidence="6" id="KW-1185">Reference proteome</keyword>
<reference evidence="5 6" key="1">
    <citation type="submission" date="2016-06" db="EMBL/GenBank/DDBJ databases">
        <title>Three novel species with peptidoglycan cell walls form the new genus Lacunisphaera gen. nov. in the family Opitutaceae of the verrucomicrobial subdivision 4.</title>
        <authorList>
            <person name="Rast P."/>
            <person name="Gloeckner I."/>
            <person name="Jogler M."/>
            <person name="Boedeker C."/>
            <person name="Jeske O."/>
            <person name="Wiegand S."/>
            <person name="Reinhardt R."/>
            <person name="Schumann P."/>
            <person name="Rohde M."/>
            <person name="Spring S."/>
            <person name="Gloeckner F.O."/>
            <person name="Jogler C."/>
        </authorList>
    </citation>
    <scope>NUCLEOTIDE SEQUENCE [LARGE SCALE GENOMIC DNA]</scope>
    <source>
        <strain evidence="5 6">IG16b</strain>
    </source>
</reference>
<dbReference type="CDD" id="cd01129">
    <property type="entry name" value="PulE-GspE-like"/>
    <property type="match status" value="1"/>
</dbReference>
<dbReference type="OrthoDB" id="9773102at2"/>
<sequence>MFEGHDQAVHDLLAARRLVEPAALQAAYDEHRRSGKALARTVLDLGLIEPAGLLRAVAEHIGGEYAAVLPASLPDDAATFVGAALARTYGVAPLATDEFTVTVAAVDPFNPGLVNDLAFALERDVRVTVADPEQVQGLMRRHYGEDDASLEDVLGDLRAQARDATGTLSETDIEQMAGQTPIIRYVNLVLAQAIRDRASDLHFEPFEHEFRIRYRIDGALLELAPPPPALALPVISRLKVLASLNIAERRLPQDGRIRLTLAGRAVDLRVSTLPTQFGESVVLRVLDQSAVRLELAQLGLPPPVRRGVEAIIRRPNGIFIVTGPTGSGKTTTLYSCLKLLNQPEAKLLTVEDPVEYEIDGIMQVPVNLAAGLTFSRALRTFLRQDPDIVMVGEVRDLETAQIAIQASLTGHLVLTTLHTNDAPSAVTRLVDMGIAPFLLASTVEAVLAQRLLRRICPECRTAHTPPEALVRQLGVPAGTAFYRGAGCPACHQTGYRGRIGIFEFLLVSDALRELMVQGASLVALRQQAVADGMVTLREAALVALAAGDTTVEEVVKYI</sequence>
<dbReference type="SUPFAM" id="SSF160246">
    <property type="entry name" value="EspE N-terminal domain-like"/>
    <property type="match status" value="1"/>
</dbReference>
<evidence type="ECO:0000313" key="5">
    <source>
        <dbReference type="EMBL" id="AOS46068.1"/>
    </source>
</evidence>
<dbReference type="InterPro" id="IPR037257">
    <property type="entry name" value="T2SS_E_N_sf"/>
</dbReference>
<dbReference type="PANTHER" id="PTHR30258:SF1">
    <property type="entry name" value="PROTEIN TRANSPORT PROTEIN HOFB HOMOLOG"/>
    <property type="match status" value="1"/>
</dbReference>
<keyword evidence="2" id="KW-0547">Nucleotide-binding</keyword>
<feature type="domain" description="Bacterial type II secretion system protein E" evidence="4">
    <location>
        <begin position="382"/>
        <end position="396"/>
    </location>
</feature>
<gene>
    <name evidence="5" type="primary">epsE_4</name>
    <name evidence="5" type="ORF">Verru16b_03163</name>
</gene>
<comment type="similarity">
    <text evidence="1">Belongs to the GSP E family.</text>
</comment>
<dbReference type="InterPro" id="IPR001482">
    <property type="entry name" value="T2SS/T4SS_dom"/>
</dbReference>
<evidence type="ECO:0000313" key="6">
    <source>
        <dbReference type="Proteomes" id="UP000095228"/>
    </source>
</evidence>
<dbReference type="Proteomes" id="UP000095228">
    <property type="component" value="Chromosome"/>
</dbReference>
<dbReference type="Gene3D" id="3.40.50.300">
    <property type="entry name" value="P-loop containing nucleotide triphosphate hydrolases"/>
    <property type="match status" value="1"/>
</dbReference>
<protein>
    <submittedName>
        <fullName evidence="5">Type II secretion system protein E</fullName>
    </submittedName>
</protein>
<dbReference type="Pfam" id="PF05157">
    <property type="entry name" value="MshEN"/>
    <property type="match status" value="1"/>
</dbReference>
<dbReference type="FunFam" id="3.30.450.90:FF:000001">
    <property type="entry name" value="Type II secretion system ATPase GspE"/>
    <property type="match status" value="1"/>
</dbReference>
<dbReference type="GO" id="GO:0016887">
    <property type="term" value="F:ATP hydrolysis activity"/>
    <property type="evidence" value="ECO:0007669"/>
    <property type="project" value="TreeGrafter"/>
</dbReference>
<dbReference type="STRING" id="1838286.Verru16b_03163"/>
<dbReference type="PATRIC" id="fig|1838286.3.peg.3186"/>
<dbReference type="SUPFAM" id="SSF52540">
    <property type="entry name" value="P-loop containing nucleoside triphosphate hydrolases"/>
    <property type="match status" value="1"/>
</dbReference>
<dbReference type="GO" id="GO:0005524">
    <property type="term" value="F:ATP binding"/>
    <property type="evidence" value="ECO:0007669"/>
    <property type="project" value="UniProtKB-KW"/>
</dbReference>
<accession>A0A1D8AYU4</accession>
<dbReference type="SMART" id="SM00382">
    <property type="entry name" value="AAA"/>
    <property type="match status" value="1"/>
</dbReference>
<dbReference type="Gene3D" id="3.30.450.90">
    <property type="match status" value="1"/>
</dbReference>
<dbReference type="RefSeq" id="WP_069963155.1">
    <property type="nucleotide sequence ID" value="NZ_CP016094.1"/>
</dbReference>
<dbReference type="PROSITE" id="PS00662">
    <property type="entry name" value="T2SP_E"/>
    <property type="match status" value="1"/>
</dbReference>
<dbReference type="GO" id="GO:0005886">
    <property type="term" value="C:plasma membrane"/>
    <property type="evidence" value="ECO:0007669"/>
    <property type="project" value="TreeGrafter"/>
</dbReference>
<evidence type="ECO:0000256" key="2">
    <source>
        <dbReference type="ARBA" id="ARBA00022741"/>
    </source>
</evidence>
<evidence type="ECO:0000256" key="1">
    <source>
        <dbReference type="ARBA" id="ARBA00006611"/>
    </source>
</evidence>
<dbReference type="Pfam" id="PF00437">
    <property type="entry name" value="T2SSE"/>
    <property type="match status" value="1"/>
</dbReference>
<proteinExistence type="inferred from homology"/>
<dbReference type="AlphaFoldDB" id="A0A1D8AYU4"/>
<dbReference type="InterPro" id="IPR007831">
    <property type="entry name" value="T2SS_GspE_N"/>
</dbReference>
<dbReference type="InterPro" id="IPR003593">
    <property type="entry name" value="AAA+_ATPase"/>
</dbReference>
<dbReference type="EMBL" id="CP016094">
    <property type="protein sequence ID" value="AOS46068.1"/>
    <property type="molecule type" value="Genomic_DNA"/>
</dbReference>
<dbReference type="KEGG" id="obg:Verru16b_03163"/>
<organism evidence="5 6">
    <name type="scientific">Lacunisphaera limnophila</name>
    <dbReference type="NCBI Taxonomy" id="1838286"/>
    <lineage>
        <taxon>Bacteria</taxon>
        <taxon>Pseudomonadati</taxon>
        <taxon>Verrucomicrobiota</taxon>
        <taxon>Opitutia</taxon>
        <taxon>Opitutales</taxon>
        <taxon>Opitutaceae</taxon>
        <taxon>Lacunisphaera</taxon>
    </lineage>
</organism>
<keyword evidence="3" id="KW-0067">ATP-binding</keyword>
<dbReference type="Gene3D" id="3.30.300.160">
    <property type="entry name" value="Type II secretion system, protein E, N-terminal domain"/>
    <property type="match status" value="1"/>
</dbReference>
<dbReference type="FunFam" id="3.40.50.300:FF:000398">
    <property type="entry name" value="Type IV pilus assembly ATPase PilB"/>
    <property type="match status" value="1"/>
</dbReference>
<dbReference type="InterPro" id="IPR027417">
    <property type="entry name" value="P-loop_NTPase"/>
</dbReference>
<evidence type="ECO:0000256" key="3">
    <source>
        <dbReference type="ARBA" id="ARBA00022840"/>
    </source>
</evidence>
<name>A0A1D8AYU4_9BACT</name>